<evidence type="ECO:0000256" key="1">
    <source>
        <dbReference type="ARBA" id="ARBA00022676"/>
    </source>
</evidence>
<organism evidence="4 5">
    <name type="scientific">Methanoculleus frigidifontis</name>
    <dbReference type="NCBI Taxonomy" id="2584085"/>
    <lineage>
        <taxon>Archaea</taxon>
        <taxon>Methanobacteriati</taxon>
        <taxon>Methanobacteriota</taxon>
        <taxon>Stenosarchaea group</taxon>
        <taxon>Methanomicrobia</taxon>
        <taxon>Methanomicrobiales</taxon>
        <taxon>Methanomicrobiaceae</taxon>
        <taxon>Methanoculleus</taxon>
    </lineage>
</organism>
<keyword evidence="1" id="KW-0328">Glycosyltransferase</keyword>
<evidence type="ECO:0000313" key="5">
    <source>
        <dbReference type="Proteomes" id="UP001168338"/>
    </source>
</evidence>
<sequence>MLPLKETAWQRSAAGIGAAGSTTSIKSSASEDSCMRVVYFTRPLEEAQPGVSKKMIAQIRSLQSLGVDAKIFSFRDRAGLEPGEVTPDQIFYSRPKTACDPGMTLGALLRRDICINQALRDLFALLGPTDVIYCRVPPLSISTIRSLQRPRSCRLVVEFQCIESRERWSSGEYLIALHDILFGRILRRKIDGIVGVTDEITAYQVKRAGSSSIPHVTIENGFAVDSVPQRDAPAMRDGELRILCVANVSRWHGLDRLIRGIAACSGMPGIALHIAGGGPEIPRLRSLAGDLGISERVVFHGFLAGEDLSALFDRCHVAVGSLGMHRKGLTQTAELKAREYCARGIPYIMACADPDFSADFPYILRVPPDESPIDIRSILAFAGEVCADADHPQKMRTYAREHLDWSVKMKKLKGFLETVTLGAAG</sequence>
<dbReference type="CDD" id="cd03801">
    <property type="entry name" value="GT4_PimA-like"/>
    <property type="match status" value="1"/>
</dbReference>
<keyword evidence="2" id="KW-0808">Transferase</keyword>
<reference evidence="4" key="1">
    <citation type="submission" date="2019-05" db="EMBL/GenBank/DDBJ databases">
        <title>Methanoculleus sp. FWC-SCC1, a methanogenic archaeon isolated from deep marine cold seep.</title>
        <authorList>
            <person name="Chen Y.-W."/>
            <person name="Chen S.-C."/>
            <person name="Teng N.-H."/>
            <person name="Lai M.-C."/>
        </authorList>
    </citation>
    <scope>NUCLEOTIDE SEQUENCE</scope>
    <source>
        <strain evidence="4">FWC-SCC1</strain>
    </source>
</reference>
<proteinExistence type="predicted"/>
<gene>
    <name evidence="4" type="ORF">FGU65_02195</name>
</gene>
<dbReference type="Pfam" id="PF00534">
    <property type="entry name" value="Glycos_transf_1"/>
    <property type="match status" value="1"/>
</dbReference>
<protein>
    <submittedName>
        <fullName evidence="4">Glycosyltransferase family 4 protein</fullName>
    </submittedName>
</protein>
<dbReference type="PANTHER" id="PTHR12526:SF629">
    <property type="entry name" value="TEICHURONIC ACID BIOSYNTHESIS GLYCOSYLTRANSFERASE TUAH-RELATED"/>
    <property type="match status" value="1"/>
</dbReference>
<dbReference type="Proteomes" id="UP001168338">
    <property type="component" value="Unassembled WGS sequence"/>
</dbReference>
<evidence type="ECO:0000256" key="2">
    <source>
        <dbReference type="ARBA" id="ARBA00022679"/>
    </source>
</evidence>
<comment type="caution">
    <text evidence="4">The sequence shown here is derived from an EMBL/GenBank/DDBJ whole genome shotgun (WGS) entry which is preliminary data.</text>
</comment>
<evidence type="ECO:0000259" key="3">
    <source>
        <dbReference type="Pfam" id="PF00534"/>
    </source>
</evidence>
<evidence type="ECO:0000313" key="4">
    <source>
        <dbReference type="EMBL" id="MDN7023717.1"/>
    </source>
</evidence>
<dbReference type="EMBL" id="VCYH01000001">
    <property type="protein sequence ID" value="MDN7023717.1"/>
    <property type="molecule type" value="Genomic_DNA"/>
</dbReference>
<dbReference type="InterPro" id="IPR001296">
    <property type="entry name" value="Glyco_trans_1"/>
</dbReference>
<feature type="domain" description="Glycosyl transferase family 1" evidence="3">
    <location>
        <begin position="231"/>
        <end position="319"/>
    </location>
</feature>
<accession>A0ABT8M707</accession>
<dbReference type="Gene3D" id="3.40.50.2000">
    <property type="entry name" value="Glycogen Phosphorylase B"/>
    <property type="match status" value="2"/>
</dbReference>
<keyword evidence="5" id="KW-1185">Reference proteome</keyword>
<dbReference type="PANTHER" id="PTHR12526">
    <property type="entry name" value="GLYCOSYLTRANSFERASE"/>
    <property type="match status" value="1"/>
</dbReference>
<name>A0ABT8M707_9EURY</name>
<dbReference type="SUPFAM" id="SSF53756">
    <property type="entry name" value="UDP-Glycosyltransferase/glycogen phosphorylase"/>
    <property type="match status" value="1"/>
</dbReference>